<evidence type="ECO:0000313" key="1">
    <source>
        <dbReference type="EMBL" id="CAB4563711.1"/>
    </source>
</evidence>
<protein>
    <submittedName>
        <fullName evidence="1">Unannotated protein</fullName>
    </submittedName>
</protein>
<sequence length="178" mass="18659">MAFLSMQGSWTKPPTGSQVRPRLCSIAISAAFSICSLVPPSTAVIPAAAIEQADPTSPWQPASAPEIDAFNLYSAPIAPAVSKYSRAIFSSLIPRNWLAKYATAGMMPAAPLVGAVTTLMPAAFSSLTAIAKACSHSAVRSPTLFSLFDISASRSVMPRARLGTFRYPGKTPSLLSPD</sequence>
<reference evidence="1" key="1">
    <citation type="submission" date="2020-05" db="EMBL/GenBank/DDBJ databases">
        <authorList>
            <person name="Chiriac C."/>
            <person name="Salcher M."/>
            <person name="Ghai R."/>
            <person name="Kavagutti S V."/>
        </authorList>
    </citation>
    <scope>NUCLEOTIDE SEQUENCE</scope>
</reference>
<proteinExistence type="predicted"/>
<accession>A0A6J6DI04</accession>
<name>A0A6J6DI04_9ZZZZ</name>
<dbReference type="EMBL" id="CAEZTH010000063">
    <property type="protein sequence ID" value="CAB4563711.1"/>
    <property type="molecule type" value="Genomic_DNA"/>
</dbReference>
<gene>
    <name evidence="1" type="ORF">UFOPK1639_00616</name>
</gene>
<dbReference type="AlphaFoldDB" id="A0A6J6DI04"/>
<organism evidence="1">
    <name type="scientific">freshwater metagenome</name>
    <dbReference type="NCBI Taxonomy" id="449393"/>
    <lineage>
        <taxon>unclassified sequences</taxon>
        <taxon>metagenomes</taxon>
        <taxon>ecological metagenomes</taxon>
    </lineage>
</organism>